<dbReference type="AlphaFoldDB" id="A0A8E0KIG5"/>
<evidence type="ECO:0000256" key="2">
    <source>
        <dbReference type="SAM" id="SignalP"/>
    </source>
</evidence>
<comment type="caution">
    <text evidence="3">The sequence shown here is derived from an EMBL/GenBank/DDBJ whole genome shotgun (WGS) entry which is preliminary data.</text>
</comment>
<gene>
    <name evidence="3" type="ORF">MBEBAB_1058</name>
</gene>
<evidence type="ECO:0000313" key="4">
    <source>
        <dbReference type="Proteomes" id="UP000016569"/>
    </source>
</evidence>
<dbReference type="OrthoDB" id="7448632at2"/>
<sequence>MRTRLIVVACVVALSGCGQASEYTSEDAAEGAMMEVAPAGDAAASAGEPTAPAPATPARIAYVYRYTLSLPTEQALSLMARHEQACIEAGPTVCQVLGAASNRDGQDTLSAQLDLRATPAWIAAFRQASAHRRRTPADGSPPPRPRAKT</sequence>
<dbReference type="RefSeq" id="WP_021696904.1">
    <property type="nucleotide sequence ID" value="NZ_BATC01000012.1"/>
</dbReference>
<feature type="region of interest" description="Disordered" evidence="1">
    <location>
        <begin position="128"/>
        <end position="149"/>
    </location>
</feature>
<evidence type="ECO:0000313" key="3">
    <source>
        <dbReference type="EMBL" id="GAD58808.1"/>
    </source>
</evidence>
<keyword evidence="2" id="KW-0732">Signal</keyword>
<feature type="chain" id="PRO_5034115553" description="Lipoprotein" evidence="2">
    <location>
        <begin position="21"/>
        <end position="149"/>
    </location>
</feature>
<protein>
    <recommendedName>
        <fullName evidence="5">Lipoprotein</fullName>
    </recommendedName>
</protein>
<evidence type="ECO:0000256" key="1">
    <source>
        <dbReference type="SAM" id="MobiDB-lite"/>
    </source>
</evidence>
<dbReference type="EMBL" id="BATC01000012">
    <property type="protein sequence ID" value="GAD58808.1"/>
    <property type="molecule type" value="Genomic_DNA"/>
</dbReference>
<organism evidence="3 4">
    <name type="scientific">Brevundimonas abyssalis TAR-001</name>
    <dbReference type="NCBI Taxonomy" id="1391729"/>
    <lineage>
        <taxon>Bacteria</taxon>
        <taxon>Pseudomonadati</taxon>
        <taxon>Pseudomonadota</taxon>
        <taxon>Alphaproteobacteria</taxon>
        <taxon>Caulobacterales</taxon>
        <taxon>Caulobacteraceae</taxon>
        <taxon>Brevundimonas</taxon>
    </lineage>
</organism>
<evidence type="ECO:0008006" key="5">
    <source>
        <dbReference type="Google" id="ProtNLM"/>
    </source>
</evidence>
<accession>A0A8E0KIG5</accession>
<dbReference type="Proteomes" id="UP000016569">
    <property type="component" value="Unassembled WGS sequence"/>
</dbReference>
<dbReference type="PROSITE" id="PS51257">
    <property type="entry name" value="PROKAR_LIPOPROTEIN"/>
    <property type="match status" value="1"/>
</dbReference>
<feature type="signal peptide" evidence="2">
    <location>
        <begin position="1"/>
        <end position="20"/>
    </location>
</feature>
<feature type="compositionally biased region" description="Pro residues" evidence="1">
    <location>
        <begin position="139"/>
        <end position="149"/>
    </location>
</feature>
<proteinExistence type="predicted"/>
<keyword evidence="4" id="KW-1185">Reference proteome</keyword>
<reference evidence="4" key="1">
    <citation type="journal article" date="2013" name="Genome Announc.">
        <title>Draft Genome Sequence of the Dimorphic Prosthecate Bacterium Brevundimonas abyssalis TAR-001T.</title>
        <authorList>
            <person name="Tsubouchi T."/>
            <person name="Nishi S."/>
            <person name="Usui K."/>
            <person name="Shimane Y."/>
            <person name="Takaki Y."/>
            <person name="Maruyama T."/>
            <person name="Hatada Y."/>
        </authorList>
    </citation>
    <scope>NUCLEOTIDE SEQUENCE [LARGE SCALE GENOMIC DNA]</scope>
    <source>
        <strain evidence="4">TAR-001</strain>
    </source>
</reference>
<name>A0A8E0KIG5_9CAUL</name>